<evidence type="ECO:0000313" key="1">
    <source>
        <dbReference type="EMBL" id="KJU86643.1"/>
    </source>
</evidence>
<dbReference type="Gene3D" id="3.90.550.10">
    <property type="entry name" value="Spore Coat Polysaccharide Biosynthesis Protein SpsA, Chain A"/>
    <property type="match status" value="1"/>
</dbReference>
<organism evidence="1 2">
    <name type="scientific">Candidatus Magnetobacterium bavaricum</name>
    <dbReference type="NCBI Taxonomy" id="29290"/>
    <lineage>
        <taxon>Bacteria</taxon>
        <taxon>Pseudomonadati</taxon>
        <taxon>Nitrospirota</taxon>
        <taxon>Thermodesulfovibrionia</taxon>
        <taxon>Thermodesulfovibrionales</taxon>
        <taxon>Candidatus Magnetobacteriaceae</taxon>
        <taxon>Candidatus Magnetobacterium</taxon>
    </lineage>
</organism>
<sequence length="347" mass="40485">MKDTIIVMCCPDVRRLITRRAIRSVKSSDLGRAEFFVIDNNYDGGFNHPTVMNRMLGYCADRGMSAIFLDDDVEILQPDWIERLYEVSENLKADIVGCRHVFESGKPNHDGIWIDADAISHLWADFVMDYNEITDNSIYVPTLCSAVLMVRNCKDYNFDTHYKKYQQDLDICMQAWQKGRRVASALDLKVIHNYRYYLKKTPAVFSTFMHDQAYFTKKWIDFIPAFLETRELKQFKDFKDNNTWQLFYNLAAQFELIDKDKAIGMFNKITMACYNEQFVSGAYYHLYGLQGKTEYLQKCLALNPCHRAARRLLAEKPGQLPPDAGNCHYRRNCRVCNLIGANTQEYD</sequence>
<reference evidence="1 2" key="1">
    <citation type="submission" date="2015-02" db="EMBL/GenBank/DDBJ databases">
        <title>Single-cell genomics of uncultivated deep-branching MTB reveals a conserved set of magnetosome genes.</title>
        <authorList>
            <person name="Kolinko S."/>
            <person name="Richter M."/>
            <person name="Glockner F.O."/>
            <person name="Brachmann A."/>
            <person name="Schuler D."/>
        </authorList>
    </citation>
    <scope>NUCLEOTIDE SEQUENCE [LARGE SCALE GENOMIC DNA]</scope>
    <source>
        <strain evidence="1">TM-1</strain>
    </source>
</reference>
<dbReference type="EMBL" id="LACI01000515">
    <property type="protein sequence ID" value="KJU86643.1"/>
    <property type="molecule type" value="Genomic_DNA"/>
</dbReference>
<dbReference type="AlphaFoldDB" id="A0A0F3H117"/>
<protein>
    <submittedName>
        <fullName evidence="1">Glycosyl transferase family protein</fullName>
    </submittedName>
</protein>
<keyword evidence="2" id="KW-1185">Reference proteome</keyword>
<dbReference type="SUPFAM" id="SSF53448">
    <property type="entry name" value="Nucleotide-diphospho-sugar transferases"/>
    <property type="match status" value="1"/>
</dbReference>
<dbReference type="InterPro" id="IPR029044">
    <property type="entry name" value="Nucleotide-diphossugar_trans"/>
</dbReference>
<dbReference type="Proteomes" id="UP000033423">
    <property type="component" value="Unassembled WGS sequence"/>
</dbReference>
<dbReference type="PANTHER" id="PTHR43179:SF7">
    <property type="entry name" value="RHAMNOSYLTRANSFERASE WBBL"/>
    <property type="match status" value="1"/>
</dbReference>
<dbReference type="GO" id="GO:0016740">
    <property type="term" value="F:transferase activity"/>
    <property type="evidence" value="ECO:0007669"/>
    <property type="project" value="UniProtKB-KW"/>
</dbReference>
<evidence type="ECO:0000313" key="2">
    <source>
        <dbReference type="Proteomes" id="UP000033423"/>
    </source>
</evidence>
<name>A0A0F3H117_9BACT</name>
<gene>
    <name evidence="1" type="ORF">MBAV_001165</name>
</gene>
<dbReference type="PANTHER" id="PTHR43179">
    <property type="entry name" value="RHAMNOSYLTRANSFERASE WBBL"/>
    <property type="match status" value="1"/>
</dbReference>
<proteinExistence type="predicted"/>
<accession>A0A0F3H117</accession>
<keyword evidence="1" id="KW-0808">Transferase</keyword>
<comment type="caution">
    <text evidence="1">The sequence shown here is derived from an EMBL/GenBank/DDBJ whole genome shotgun (WGS) entry which is preliminary data.</text>
</comment>